<reference evidence="2" key="1">
    <citation type="journal article" date="2023" name="Insect Mol. Biol.">
        <title>Genome sequencing provides insights into the evolution of gene families encoding plant cell wall-degrading enzymes in longhorned beetles.</title>
        <authorList>
            <person name="Shin N.R."/>
            <person name="Okamura Y."/>
            <person name="Kirsch R."/>
            <person name="Pauchet Y."/>
        </authorList>
    </citation>
    <scope>NUCLEOTIDE SEQUENCE</scope>
    <source>
        <strain evidence="2">MMC_N1</strain>
    </source>
</reference>
<feature type="compositionally biased region" description="Basic residues" evidence="1">
    <location>
        <begin position="125"/>
        <end position="135"/>
    </location>
</feature>
<evidence type="ECO:0000313" key="2">
    <source>
        <dbReference type="EMBL" id="KAJ8986279.1"/>
    </source>
</evidence>
<feature type="region of interest" description="Disordered" evidence="1">
    <location>
        <begin position="85"/>
        <end position="135"/>
    </location>
</feature>
<dbReference type="EMBL" id="JAPWTJ010000001">
    <property type="protein sequence ID" value="KAJ8986279.1"/>
    <property type="molecule type" value="Genomic_DNA"/>
</dbReference>
<feature type="compositionally biased region" description="Polar residues" evidence="1">
    <location>
        <begin position="105"/>
        <end position="120"/>
    </location>
</feature>
<evidence type="ECO:0000256" key="1">
    <source>
        <dbReference type="SAM" id="MobiDB-lite"/>
    </source>
</evidence>
<evidence type="ECO:0000313" key="3">
    <source>
        <dbReference type="Proteomes" id="UP001162164"/>
    </source>
</evidence>
<feature type="compositionally biased region" description="Basic and acidic residues" evidence="1">
    <location>
        <begin position="35"/>
        <end position="47"/>
    </location>
</feature>
<sequence length="159" mass="17578">MSIEIKINIVIRIGTITIPTGTEIKKFPHIVIEKSEDKHKHSSDKKPSNSHYSSSYKEKSDLKVPNSGSSVSIKTDSALMNISSSLTDSTTLPSSNSDDLMKNILNDSFNSPVKTPNDPVQSVPVKKKDRPHKVKIQKPKSTDILGDILKDMNKCDPHI</sequence>
<name>A0ABQ9K821_9CUCU</name>
<gene>
    <name evidence="2" type="ORF">NQ317_009989</name>
</gene>
<accession>A0ABQ9K821</accession>
<comment type="caution">
    <text evidence="2">The sequence shown here is derived from an EMBL/GenBank/DDBJ whole genome shotgun (WGS) entry which is preliminary data.</text>
</comment>
<protein>
    <submittedName>
        <fullName evidence="2">Uncharacterized protein</fullName>
    </submittedName>
</protein>
<feature type="compositionally biased region" description="Low complexity" evidence="1">
    <location>
        <begin position="85"/>
        <end position="98"/>
    </location>
</feature>
<dbReference type="Proteomes" id="UP001162164">
    <property type="component" value="Unassembled WGS sequence"/>
</dbReference>
<organism evidence="2 3">
    <name type="scientific">Molorchus minor</name>
    <dbReference type="NCBI Taxonomy" id="1323400"/>
    <lineage>
        <taxon>Eukaryota</taxon>
        <taxon>Metazoa</taxon>
        <taxon>Ecdysozoa</taxon>
        <taxon>Arthropoda</taxon>
        <taxon>Hexapoda</taxon>
        <taxon>Insecta</taxon>
        <taxon>Pterygota</taxon>
        <taxon>Neoptera</taxon>
        <taxon>Endopterygota</taxon>
        <taxon>Coleoptera</taxon>
        <taxon>Polyphaga</taxon>
        <taxon>Cucujiformia</taxon>
        <taxon>Chrysomeloidea</taxon>
        <taxon>Cerambycidae</taxon>
        <taxon>Lamiinae</taxon>
        <taxon>Monochamini</taxon>
        <taxon>Molorchus</taxon>
    </lineage>
</organism>
<proteinExistence type="predicted"/>
<feature type="region of interest" description="Disordered" evidence="1">
    <location>
        <begin position="35"/>
        <end position="72"/>
    </location>
</feature>
<keyword evidence="3" id="KW-1185">Reference proteome</keyword>